<reference evidence="1 2" key="2">
    <citation type="submission" date="2014-03" db="EMBL/GenBank/DDBJ databases">
        <title>The Genome Sequence of Anncaliia algerae insect isolate PRA339.</title>
        <authorList>
            <consortium name="The Broad Institute Genome Sequencing Platform"/>
            <consortium name="The Broad Institute Genome Sequencing Center for Infectious Disease"/>
            <person name="Cuomo C."/>
            <person name="Becnel J."/>
            <person name="Sanscrainte N."/>
            <person name="Walker B."/>
            <person name="Young S.K."/>
            <person name="Zeng Q."/>
            <person name="Gargeya S."/>
            <person name="Fitzgerald M."/>
            <person name="Haas B."/>
            <person name="Abouelleil A."/>
            <person name="Alvarado L."/>
            <person name="Arachchi H.M."/>
            <person name="Berlin A.M."/>
            <person name="Chapman S.B."/>
            <person name="Dewar J."/>
            <person name="Goldberg J."/>
            <person name="Griggs A."/>
            <person name="Gujja S."/>
            <person name="Hansen M."/>
            <person name="Howarth C."/>
            <person name="Imamovic A."/>
            <person name="Larimer J."/>
            <person name="McCowan C."/>
            <person name="Murphy C."/>
            <person name="Neiman D."/>
            <person name="Pearson M."/>
            <person name="Priest M."/>
            <person name="Roberts A."/>
            <person name="Saif S."/>
            <person name="Shea T."/>
            <person name="Sisk P."/>
            <person name="Sykes S."/>
            <person name="Wortman J."/>
            <person name="Nusbaum C."/>
            <person name="Birren B."/>
        </authorList>
    </citation>
    <scope>NUCLEOTIDE SEQUENCE [LARGE SCALE GENOMIC DNA]</scope>
    <source>
        <strain evidence="1 2">PRA339</strain>
    </source>
</reference>
<dbReference type="OrthoDB" id="10640114at2759"/>
<name>A0A059F2D6_9MICR</name>
<evidence type="ECO:0000313" key="1">
    <source>
        <dbReference type="EMBL" id="KCZ81277.1"/>
    </source>
</evidence>
<evidence type="ECO:0000313" key="2">
    <source>
        <dbReference type="Proteomes" id="UP000030655"/>
    </source>
</evidence>
<proteinExistence type="predicted"/>
<protein>
    <submittedName>
        <fullName evidence="1">Uncharacterized protein</fullName>
    </submittedName>
</protein>
<dbReference type="HOGENOM" id="CLU_1668939_0_0_1"/>
<dbReference type="AlphaFoldDB" id="A0A059F2D6"/>
<sequence length="158" mass="18415">MNSFYALKKETLIAQQTKCKTTLSNVEQGRTVKYECSIAGSNIIIKAELIITTTLNINLIARIEKFKIATSRCLWSQNVQTNLLESLIIKKVWTKILTKKNSEEIFMSFINLKYLESGSYIYIQNLENIKQEKYFYIEDYYLSLKEYAKILSIIKNSP</sequence>
<dbReference type="EMBL" id="KK365145">
    <property type="protein sequence ID" value="KCZ81277.1"/>
    <property type="molecule type" value="Genomic_DNA"/>
</dbReference>
<reference evidence="2" key="1">
    <citation type="submission" date="2013-02" db="EMBL/GenBank/DDBJ databases">
        <authorList>
            <consortium name="The Broad Institute Genome Sequencing Platform"/>
            <person name="Cuomo C."/>
            <person name="Becnel J."/>
            <person name="Sanscrainte N."/>
            <person name="Walker B."/>
            <person name="Young S.K."/>
            <person name="Zeng Q."/>
            <person name="Gargeya S."/>
            <person name="Fitzgerald M."/>
            <person name="Haas B."/>
            <person name="Abouelleil A."/>
            <person name="Alvarado L."/>
            <person name="Arachchi H.M."/>
            <person name="Berlin A.M."/>
            <person name="Chapman S.B."/>
            <person name="Dewar J."/>
            <person name="Goldberg J."/>
            <person name="Griggs A."/>
            <person name="Gujja S."/>
            <person name="Hansen M."/>
            <person name="Howarth C."/>
            <person name="Imamovic A."/>
            <person name="Larimer J."/>
            <person name="McCowan C."/>
            <person name="Murphy C."/>
            <person name="Neiman D."/>
            <person name="Pearson M."/>
            <person name="Priest M."/>
            <person name="Roberts A."/>
            <person name="Saif S."/>
            <person name="Shea T."/>
            <person name="Sisk P."/>
            <person name="Sykes S."/>
            <person name="Wortman J."/>
            <person name="Nusbaum C."/>
            <person name="Birren B."/>
        </authorList>
    </citation>
    <scope>NUCLEOTIDE SEQUENCE [LARGE SCALE GENOMIC DNA]</scope>
    <source>
        <strain evidence="2">PRA339</strain>
    </source>
</reference>
<organism evidence="1 2">
    <name type="scientific">Anncaliia algerae PRA339</name>
    <dbReference type="NCBI Taxonomy" id="1288291"/>
    <lineage>
        <taxon>Eukaryota</taxon>
        <taxon>Fungi</taxon>
        <taxon>Fungi incertae sedis</taxon>
        <taxon>Microsporidia</taxon>
        <taxon>Tubulinosematoidea</taxon>
        <taxon>Tubulinosematidae</taxon>
        <taxon>Anncaliia</taxon>
    </lineage>
</organism>
<accession>A0A059F2D6</accession>
<keyword evidence="2" id="KW-1185">Reference proteome</keyword>
<gene>
    <name evidence="1" type="ORF">H312_01273</name>
</gene>
<dbReference type="Proteomes" id="UP000030655">
    <property type="component" value="Unassembled WGS sequence"/>
</dbReference>
<dbReference type="VEuPathDB" id="MicrosporidiaDB:H312_01273"/>